<dbReference type="InterPro" id="IPR000601">
    <property type="entry name" value="PKD_dom"/>
</dbReference>
<dbReference type="AlphaFoldDB" id="A0A418PTD0"/>
<feature type="domain" description="PKD" evidence="1">
    <location>
        <begin position="170"/>
        <end position="250"/>
    </location>
</feature>
<protein>
    <submittedName>
        <fullName evidence="2">PKD domain-containing protein</fullName>
    </submittedName>
</protein>
<dbReference type="PROSITE" id="PS50093">
    <property type="entry name" value="PKD"/>
    <property type="match status" value="1"/>
</dbReference>
<accession>A0A418PTD0</accession>
<dbReference type="SUPFAM" id="SSF49299">
    <property type="entry name" value="PKD domain"/>
    <property type="match status" value="1"/>
</dbReference>
<keyword evidence="3" id="KW-1185">Reference proteome</keyword>
<dbReference type="EMBL" id="QXML01000003">
    <property type="protein sequence ID" value="RIW16363.1"/>
    <property type="molecule type" value="Genomic_DNA"/>
</dbReference>
<dbReference type="CDD" id="cd00146">
    <property type="entry name" value="PKD"/>
    <property type="match status" value="1"/>
</dbReference>
<proteinExistence type="predicted"/>
<gene>
    <name evidence="2" type="ORF">D0X99_08345</name>
</gene>
<name>A0A418PTD0_9BACT</name>
<dbReference type="Proteomes" id="UP000283522">
    <property type="component" value="Unassembled WGS sequence"/>
</dbReference>
<evidence type="ECO:0000313" key="2">
    <source>
        <dbReference type="EMBL" id="RIW16363.1"/>
    </source>
</evidence>
<dbReference type="InterPro" id="IPR035986">
    <property type="entry name" value="PKD_dom_sf"/>
</dbReference>
<reference evidence="2 3" key="1">
    <citation type="submission" date="2018-09" db="EMBL/GenBank/DDBJ databases">
        <authorList>
            <person name="Wang X."/>
            <person name="Du Z."/>
        </authorList>
    </citation>
    <scope>NUCLEOTIDE SEQUENCE [LARGE SCALE GENOMIC DNA]</scope>
    <source>
        <strain evidence="2 3">N3</strain>
    </source>
</reference>
<organism evidence="2 3">
    <name type="scientific">Algoriphagus lacus</name>
    <dbReference type="NCBI Taxonomy" id="2056311"/>
    <lineage>
        <taxon>Bacteria</taxon>
        <taxon>Pseudomonadati</taxon>
        <taxon>Bacteroidota</taxon>
        <taxon>Cytophagia</taxon>
        <taxon>Cytophagales</taxon>
        <taxon>Cyclobacteriaceae</taxon>
        <taxon>Algoriphagus</taxon>
    </lineage>
</organism>
<evidence type="ECO:0000259" key="1">
    <source>
        <dbReference type="PROSITE" id="PS50093"/>
    </source>
</evidence>
<sequence>MESTVKQRRIFIIALFIMAITNSYILFAQCPQNNFTVTGFQLRNQAGQLFSVTDNYELGQPVTGELWVNFGGSTTNGYNMLMFYDVFRNGIRTSDDQYDCLFSGIQVVQNTWVKVRNFNWNWGDLIEIRDIFMYWETGTVKPNTTCIISNKNNINSQCYGNPSGFTAAVPLFPKFDFASNGICNTTIQFTSQTIGGTPPFNYTFQWNFDGLGTAVGPNPVFNFPGSGTYTIGLTANDGTTITTIQKDIFIDPNFGIQVDIFPTKIDDSSGIIYVQSVTGGTPPYTYSWTGPNGFTSTSEDIFNLSNGTYILTVTDSNGCHQTVEYTLDIASILGFSWKNFEVAAEKSQIRINWEVNNEQEDCIYEVERSNGDVNNFTSIGSLKGLGNINSVSNYSFTDKSYAAYEDTFYYRIVQKTKSSANYSPIKMVQKEILLKSQGSWHAFPNPSTDGRILLKNMDEVGAVKVTLELFNSTQLAQPREFVLDSSGIIDLASLFGPIPRGLSILKIQWGAKIETLKLIGAK</sequence>
<dbReference type="Gene3D" id="2.60.40.10">
    <property type="entry name" value="Immunoglobulins"/>
    <property type="match status" value="2"/>
</dbReference>
<dbReference type="InterPro" id="IPR013783">
    <property type="entry name" value="Ig-like_fold"/>
</dbReference>
<comment type="caution">
    <text evidence="2">The sequence shown here is derived from an EMBL/GenBank/DDBJ whole genome shotgun (WGS) entry which is preliminary data.</text>
</comment>
<evidence type="ECO:0000313" key="3">
    <source>
        <dbReference type="Proteomes" id="UP000283522"/>
    </source>
</evidence>